<evidence type="ECO:0000313" key="8">
    <source>
        <dbReference type="Proteomes" id="UP000283928"/>
    </source>
</evidence>
<evidence type="ECO:0000256" key="3">
    <source>
        <dbReference type="ARBA" id="ARBA00023163"/>
    </source>
</evidence>
<feature type="domain" description="HTH gntR-type" evidence="4">
    <location>
        <begin position="9"/>
        <end position="77"/>
    </location>
</feature>
<dbReference type="InterPro" id="IPR036388">
    <property type="entry name" value="WH-like_DNA-bd_sf"/>
</dbReference>
<protein>
    <submittedName>
        <fullName evidence="5">GntR family transcriptional regulator</fullName>
    </submittedName>
    <submittedName>
        <fullName evidence="7">HTH-type transcriptional regulator LutR</fullName>
    </submittedName>
</protein>
<organism evidence="5 9">
    <name type="scientific">Blautia obeum</name>
    <dbReference type="NCBI Taxonomy" id="40520"/>
    <lineage>
        <taxon>Bacteria</taxon>
        <taxon>Bacillati</taxon>
        <taxon>Bacillota</taxon>
        <taxon>Clostridia</taxon>
        <taxon>Lachnospirales</taxon>
        <taxon>Lachnospiraceae</taxon>
        <taxon>Blautia</taxon>
    </lineage>
</organism>
<evidence type="ECO:0000313" key="7">
    <source>
        <dbReference type="EMBL" id="VUW90730.1"/>
    </source>
</evidence>
<evidence type="ECO:0000313" key="6">
    <source>
        <dbReference type="EMBL" id="RHE70969.1"/>
    </source>
</evidence>
<evidence type="ECO:0000313" key="5">
    <source>
        <dbReference type="EMBL" id="RHE15645.1"/>
    </source>
</evidence>
<keyword evidence="2" id="KW-0238">DNA-binding</keyword>
<dbReference type="GO" id="GO:0003677">
    <property type="term" value="F:DNA binding"/>
    <property type="evidence" value="ECO:0007669"/>
    <property type="project" value="UniProtKB-KW"/>
</dbReference>
<dbReference type="Proteomes" id="UP000284644">
    <property type="component" value="Unassembled WGS sequence"/>
</dbReference>
<dbReference type="Proteomes" id="UP000409147">
    <property type="component" value="Unassembled WGS sequence"/>
</dbReference>
<dbReference type="EMBL" id="CABHNB010000003">
    <property type="protein sequence ID" value="VUW90730.1"/>
    <property type="molecule type" value="Genomic_DNA"/>
</dbReference>
<dbReference type="InterPro" id="IPR036390">
    <property type="entry name" value="WH_DNA-bd_sf"/>
</dbReference>
<dbReference type="CDD" id="cd07377">
    <property type="entry name" value="WHTH_GntR"/>
    <property type="match status" value="1"/>
</dbReference>
<evidence type="ECO:0000259" key="4">
    <source>
        <dbReference type="PROSITE" id="PS50949"/>
    </source>
</evidence>
<dbReference type="Proteomes" id="UP000283928">
    <property type="component" value="Unassembled WGS sequence"/>
</dbReference>
<dbReference type="Pfam" id="PF00392">
    <property type="entry name" value="GntR"/>
    <property type="match status" value="1"/>
</dbReference>
<dbReference type="InterPro" id="IPR000524">
    <property type="entry name" value="Tscrpt_reg_HTH_GntR"/>
</dbReference>
<sequence>MTNNIEKKLTSTEIIIDEIANTILSGELKPGDKLLTEREFAEKYHVTRSCVREAIRSLSLIGMIEIRPGGGSYVADAQKEIPENTVLWMYHQNLHEYGNIYSVRKLVESEVYLECYDCLTDEVRNFIVAERDKLLNLDTENITPEEMENLLASIDLTIGNYCGNNILCKLLQTVIALRREASINILSLNSSRVSAVYYRCKILTAMLQDDRKIVKDSIKGFFKNSIKELNLKN</sequence>
<proteinExistence type="predicted"/>
<dbReference type="PANTHER" id="PTHR43537:SF5">
    <property type="entry name" value="UXU OPERON TRANSCRIPTIONAL REGULATOR"/>
    <property type="match status" value="1"/>
</dbReference>
<dbReference type="GO" id="GO:0003700">
    <property type="term" value="F:DNA-binding transcription factor activity"/>
    <property type="evidence" value="ECO:0007669"/>
    <property type="project" value="InterPro"/>
</dbReference>
<accession>A0A414IBL0</accession>
<dbReference type="SUPFAM" id="SSF46785">
    <property type="entry name" value="Winged helix' DNA-binding domain"/>
    <property type="match status" value="1"/>
</dbReference>
<evidence type="ECO:0000313" key="9">
    <source>
        <dbReference type="Proteomes" id="UP000284644"/>
    </source>
</evidence>
<dbReference type="SMART" id="SM00345">
    <property type="entry name" value="HTH_GNTR"/>
    <property type="match status" value="1"/>
</dbReference>
<keyword evidence="3" id="KW-0804">Transcription</keyword>
<evidence type="ECO:0000313" key="10">
    <source>
        <dbReference type="Proteomes" id="UP000409147"/>
    </source>
</evidence>
<dbReference type="PROSITE" id="PS50949">
    <property type="entry name" value="HTH_GNTR"/>
    <property type="match status" value="1"/>
</dbReference>
<dbReference type="PRINTS" id="PR00035">
    <property type="entry name" value="HTHGNTR"/>
</dbReference>
<dbReference type="RefSeq" id="WP_118045050.1">
    <property type="nucleotide sequence ID" value="NZ_CABHNB010000003.1"/>
</dbReference>
<dbReference type="PANTHER" id="PTHR43537">
    <property type="entry name" value="TRANSCRIPTIONAL REGULATOR, GNTR FAMILY"/>
    <property type="match status" value="1"/>
</dbReference>
<name>A0A414IBL0_9FIRM</name>
<dbReference type="EMBL" id="QSJW01000001">
    <property type="protein sequence ID" value="RHE15645.1"/>
    <property type="molecule type" value="Genomic_DNA"/>
</dbReference>
<dbReference type="EMBL" id="QSKO01000026">
    <property type="protein sequence ID" value="RHE70969.1"/>
    <property type="molecule type" value="Genomic_DNA"/>
</dbReference>
<gene>
    <name evidence="7" type="primary">lutR_2</name>
    <name evidence="6" type="ORF">DW723_14405</name>
    <name evidence="5" type="ORF">DW767_00365</name>
    <name evidence="7" type="ORF">ROSSTS7063_00245</name>
</gene>
<evidence type="ECO:0000256" key="1">
    <source>
        <dbReference type="ARBA" id="ARBA00023015"/>
    </source>
</evidence>
<reference evidence="7 10" key="2">
    <citation type="submission" date="2019-07" db="EMBL/GenBank/DDBJ databases">
        <authorList>
            <person name="Hibberd C M."/>
            <person name="Gehrig L. J."/>
            <person name="Chang H.-W."/>
            <person name="Venkatesh S."/>
        </authorList>
    </citation>
    <scope>NUCLEOTIDE SEQUENCE [LARGE SCALE GENOMIC DNA]</scope>
    <source>
        <strain evidence="7">Ruminococcus_obeum_SSTS_Bg7063</strain>
    </source>
</reference>
<evidence type="ECO:0000256" key="2">
    <source>
        <dbReference type="ARBA" id="ARBA00023125"/>
    </source>
</evidence>
<keyword evidence="10" id="KW-1185">Reference proteome</keyword>
<keyword evidence="1" id="KW-0805">Transcription regulation</keyword>
<reference evidence="8 9" key="1">
    <citation type="submission" date="2018-08" db="EMBL/GenBank/DDBJ databases">
        <title>A genome reference for cultivated species of the human gut microbiota.</title>
        <authorList>
            <person name="Zou Y."/>
            <person name="Xue W."/>
            <person name="Luo G."/>
        </authorList>
    </citation>
    <scope>NUCLEOTIDE SEQUENCE [LARGE SCALE GENOMIC DNA]</scope>
    <source>
        <strain evidence="6 8">AM27-32LB</strain>
        <strain evidence="5 9">AM29-25AC</strain>
    </source>
</reference>
<dbReference type="Gene3D" id="1.10.10.10">
    <property type="entry name" value="Winged helix-like DNA-binding domain superfamily/Winged helix DNA-binding domain"/>
    <property type="match status" value="1"/>
</dbReference>
<dbReference type="AlphaFoldDB" id="A0A414IBL0"/>